<evidence type="ECO:0000259" key="3">
    <source>
        <dbReference type="Pfam" id="PF13845"/>
    </source>
</evidence>
<dbReference type="InterPro" id="IPR026004">
    <property type="entry name" value="Septum_form"/>
</dbReference>
<feature type="region of interest" description="Disordered" evidence="1">
    <location>
        <begin position="102"/>
        <end position="147"/>
    </location>
</feature>
<keyword evidence="2" id="KW-1133">Transmembrane helix</keyword>
<dbReference type="EMBL" id="JAUTBF010000001">
    <property type="protein sequence ID" value="MDQ1123798.1"/>
    <property type="molecule type" value="Genomic_DNA"/>
</dbReference>
<keyword evidence="2" id="KW-0472">Membrane</keyword>
<organism evidence="4 5">
    <name type="scientific">Microbacterium trichothecenolyticum</name>
    <name type="common">Aureobacterium trichothecenolyticum</name>
    <dbReference type="NCBI Taxonomy" id="69370"/>
    <lineage>
        <taxon>Bacteria</taxon>
        <taxon>Bacillati</taxon>
        <taxon>Actinomycetota</taxon>
        <taxon>Actinomycetes</taxon>
        <taxon>Micrococcales</taxon>
        <taxon>Microbacteriaceae</taxon>
        <taxon>Microbacterium</taxon>
    </lineage>
</organism>
<evidence type="ECO:0000313" key="5">
    <source>
        <dbReference type="Proteomes" id="UP001226691"/>
    </source>
</evidence>
<dbReference type="Proteomes" id="UP001226691">
    <property type="component" value="Unassembled WGS sequence"/>
</dbReference>
<keyword evidence="5" id="KW-1185">Reference proteome</keyword>
<evidence type="ECO:0000313" key="4">
    <source>
        <dbReference type="EMBL" id="MDQ1123798.1"/>
    </source>
</evidence>
<dbReference type="Pfam" id="PF13845">
    <property type="entry name" value="Septum_form"/>
    <property type="match status" value="1"/>
</dbReference>
<reference evidence="4 5" key="1">
    <citation type="submission" date="2023-07" db="EMBL/GenBank/DDBJ databases">
        <title>Functional and genomic diversity of the sorghum phyllosphere microbiome.</title>
        <authorList>
            <person name="Shade A."/>
        </authorList>
    </citation>
    <scope>NUCLEOTIDE SEQUENCE [LARGE SCALE GENOMIC DNA]</scope>
    <source>
        <strain evidence="4 5">SORGH_AS_1207</strain>
    </source>
</reference>
<feature type="compositionally biased region" description="Basic and acidic residues" evidence="1">
    <location>
        <begin position="102"/>
        <end position="122"/>
    </location>
</feature>
<dbReference type="RefSeq" id="WP_307483858.1">
    <property type="nucleotide sequence ID" value="NZ_JAUTBF010000001.1"/>
</dbReference>
<evidence type="ECO:0000256" key="1">
    <source>
        <dbReference type="SAM" id="MobiDB-lite"/>
    </source>
</evidence>
<feature type="domain" description="Septum formation-related" evidence="3">
    <location>
        <begin position="258"/>
        <end position="364"/>
    </location>
</feature>
<feature type="transmembrane region" description="Helical" evidence="2">
    <location>
        <begin position="156"/>
        <end position="185"/>
    </location>
</feature>
<proteinExistence type="predicted"/>
<gene>
    <name evidence="4" type="ORF">QE412_002371</name>
</gene>
<name>A0ABU0TVV9_MICTR</name>
<keyword evidence="2" id="KW-0812">Transmembrane</keyword>
<comment type="caution">
    <text evidence="4">The sequence shown here is derived from an EMBL/GenBank/DDBJ whole genome shotgun (WGS) entry which is preliminary data.</text>
</comment>
<protein>
    <recommendedName>
        <fullName evidence="3">Septum formation-related domain-containing protein</fullName>
    </recommendedName>
</protein>
<sequence length="375" mass="38398">MAETTRLLLSVPPAHARRAVAATLSEQGFVVRDDGGVLEVSRPSEQAASSTTAAPACFRVRFAAAASGAVADFEREESASSVNAVFTAATRVARMRLAERGLIHESEHTSSGEDEPRERDAVAADPPVPTAEGDAPADPASHRAVEVAPASTKRPIGAIAVVALILGFAAPLGGIVVGAMALVLLRRTREGGRGLAIAGIVVGAVMTVLVGAVVAVGLGLALRASPPPAAPNPSASSPVDGIAPSPSATEPTFVLQIGQCFSKRGRGEIGDANLVDCADAHSYEIYAQFPLEDASSSSPAPSHGYPGDEAVAREADAGCVEAFAPFVGRGYEHSAFDYVYVSPTQKSWARGDRLVTCLVTDPAATTVGSLRDAGR</sequence>
<evidence type="ECO:0000256" key="2">
    <source>
        <dbReference type="SAM" id="Phobius"/>
    </source>
</evidence>
<accession>A0ABU0TVV9</accession>
<feature type="transmembrane region" description="Helical" evidence="2">
    <location>
        <begin position="197"/>
        <end position="222"/>
    </location>
</feature>